<dbReference type="EMBL" id="JXRA01000093">
    <property type="protein sequence ID" value="KIO75602.1"/>
    <property type="molecule type" value="Genomic_DNA"/>
</dbReference>
<gene>
    <name evidence="1" type="ORF">TH53_19890</name>
</gene>
<proteinExistence type="predicted"/>
<evidence type="ECO:0000313" key="2">
    <source>
        <dbReference type="Proteomes" id="UP000032049"/>
    </source>
</evidence>
<reference evidence="1 2" key="1">
    <citation type="submission" date="2015-01" db="EMBL/GenBank/DDBJ databases">
        <title>Draft genome sequence of Pedobacter sp. NL19 isolated from sludge of an effluent treatment pond in an abandoned uranium mine.</title>
        <authorList>
            <person name="Santos T."/>
            <person name="Caetano T."/>
            <person name="Covas C."/>
            <person name="Cruz A."/>
            <person name="Mendo S."/>
        </authorList>
    </citation>
    <scope>NUCLEOTIDE SEQUENCE [LARGE SCALE GENOMIC DNA]</scope>
    <source>
        <strain evidence="1 2">NL19</strain>
    </source>
</reference>
<accession>A0A0D0GE33</accession>
<name>A0A0D0GE33_9SPHI</name>
<organism evidence="1 2">
    <name type="scientific">Pedobacter lusitanus</name>
    <dbReference type="NCBI Taxonomy" id="1503925"/>
    <lineage>
        <taxon>Bacteria</taxon>
        <taxon>Pseudomonadati</taxon>
        <taxon>Bacteroidota</taxon>
        <taxon>Sphingobacteriia</taxon>
        <taxon>Sphingobacteriales</taxon>
        <taxon>Sphingobacteriaceae</taxon>
        <taxon>Pedobacter</taxon>
    </lineage>
</organism>
<evidence type="ECO:0000313" key="1">
    <source>
        <dbReference type="EMBL" id="KIO75602.1"/>
    </source>
</evidence>
<comment type="caution">
    <text evidence="1">The sequence shown here is derived from an EMBL/GenBank/DDBJ whole genome shotgun (WGS) entry which is preliminary data.</text>
</comment>
<protein>
    <submittedName>
        <fullName evidence="1">Uncharacterized protein</fullName>
    </submittedName>
</protein>
<dbReference type="AlphaFoldDB" id="A0A0D0GE33"/>
<keyword evidence="2" id="KW-1185">Reference proteome</keyword>
<dbReference type="Proteomes" id="UP000032049">
    <property type="component" value="Unassembled WGS sequence"/>
</dbReference>
<dbReference type="STRING" id="1503925.TH53_19890"/>
<sequence>MDNIQILYNYNAMRCKDLGSEIEELNKVFCYHKHAFHLECLSELEESIRNKRIELSLLWDKQVDLFFVIKSENELIKCI</sequence>